<dbReference type="InterPro" id="IPR050315">
    <property type="entry name" value="FAD-oxidoreductase_2"/>
</dbReference>
<dbReference type="GO" id="GO:0016491">
    <property type="term" value="F:oxidoreductase activity"/>
    <property type="evidence" value="ECO:0007669"/>
    <property type="project" value="UniProtKB-KW"/>
</dbReference>
<dbReference type="Gene3D" id="3.90.700.10">
    <property type="entry name" value="Succinate dehydrogenase/fumarate reductase flavoprotein, catalytic domain"/>
    <property type="match status" value="1"/>
</dbReference>
<dbReference type="KEGG" id="bhc:JFL75_17620"/>
<dbReference type="PANTHER" id="PTHR43400">
    <property type="entry name" value="FUMARATE REDUCTASE"/>
    <property type="match status" value="1"/>
</dbReference>
<organism evidence="6 7">
    <name type="scientific">Breznakiella homolactica</name>
    <dbReference type="NCBI Taxonomy" id="2798577"/>
    <lineage>
        <taxon>Bacteria</taxon>
        <taxon>Pseudomonadati</taxon>
        <taxon>Spirochaetota</taxon>
        <taxon>Spirochaetia</taxon>
        <taxon>Spirochaetales</taxon>
        <taxon>Breznakiellaceae</taxon>
        <taxon>Breznakiella</taxon>
    </lineage>
</organism>
<comment type="cofactor">
    <cofactor evidence="1">
        <name>FAD</name>
        <dbReference type="ChEBI" id="CHEBI:57692"/>
    </cofactor>
</comment>
<keyword evidence="3" id="KW-0274">FAD</keyword>
<dbReference type="RefSeq" id="WP_215626029.1">
    <property type="nucleotide sequence ID" value="NZ_CP067089.2"/>
</dbReference>
<dbReference type="EMBL" id="CP067089">
    <property type="protein sequence ID" value="QQO08723.1"/>
    <property type="molecule type" value="Genomic_DNA"/>
</dbReference>
<dbReference type="PRINTS" id="PR00411">
    <property type="entry name" value="PNDRDTASEI"/>
</dbReference>
<gene>
    <name evidence="6" type="ORF">JFL75_17620</name>
</gene>
<dbReference type="PROSITE" id="PS51257">
    <property type="entry name" value="PROKAR_LIPOPROTEIN"/>
    <property type="match status" value="1"/>
</dbReference>
<dbReference type="InterPro" id="IPR003953">
    <property type="entry name" value="FAD-dep_OxRdtase_2_FAD-bd"/>
</dbReference>
<dbReference type="SUPFAM" id="SSF51905">
    <property type="entry name" value="FAD/NAD(P)-binding domain"/>
    <property type="match status" value="1"/>
</dbReference>
<evidence type="ECO:0000313" key="7">
    <source>
        <dbReference type="Proteomes" id="UP000595917"/>
    </source>
</evidence>
<sequence>MKKEAVSRRNFLISAGKVAGGAAVGTMLAGCTTSPARTDAKINWDRETDVLIIGSGFAGMAAAVEAKKAGADVLVIEKNTVLGGNSIQCAGNIQLGGGTSTQLAAGIQDTWQRFYNDIFAYGHHRADPELLRAVCQHIVPTHDWFIDLGLNFRRVVTKDEGMTVACSHNAAPGDYPGSRGISQWYVIYKKVKEQGTEILTECKAGELITNADGAVIGAKVTYQGKPMYFKARKAVFLGSGGWKSNVAMRLNWDPRLDEDLAAGGAPFVETSGEMINAAVDIGAGMRDMSFVCEFRFKWGTKIYSSWDPPSIEVVPGGAGVTISAFNNIVLLKNGGVRFVDENAAGAYPQIPFYNAFLNINDKPRNVWAITDAAGAADLKWNLDHLRSPSETAAPYLSPSCVAVANTLEELGAKMGFPGSAVASEIAKYNGFVDARNDADFGKQNMGRKLAAAPYYAVKCQFFAHDQMGGLAVNTKGQILKRSAAYGPAPIPLDQQEVIPHLYGAGESVGGYVGEERGHGKIGLYIAHALLSAPHMAAETPIA</sequence>
<keyword evidence="2" id="KW-0285">Flavoprotein</keyword>
<dbReference type="PANTHER" id="PTHR43400:SF10">
    <property type="entry name" value="3-OXOSTEROID 1-DEHYDROGENASE"/>
    <property type="match status" value="1"/>
</dbReference>
<reference evidence="6" key="1">
    <citation type="submission" date="2021-01" db="EMBL/GenBank/DDBJ databases">
        <title>Description of Breznakiella homolactica.</title>
        <authorList>
            <person name="Song Y."/>
            <person name="Brune A."/>
        </authorList>
    </citation>
    <scope>NUCLEOTIDE SEQUENCE</scope>
    <source>
        <strain evidence="6">RmG30</strain>
    </source>
</reference>
<proteinExistence type="predicted"/>
<dbReference type="AlphaFoldDB" id="A0A7T7XLZ7"/>
<dbReference type="InterPro" id="IPR036188">
    <property type="entry name" value="FAD/NAD-bd_sf"/>
</dbReference>
<evidence type="ECO:0000256" key="4">
    <source>
        <dbReference type="ARBA" id="ARBA00023002"/>
    </source>
</evidence>
<protein>
    <submittedName>
        <fullName evidence="6">FAD-binding protein</fullName>
    </submittedName>
</protein>
<keyword evidence="4" id="KW-0560">Oxidoreductase</keyword>
<evidence type="ECO:0000256" key="1">
    <source>
        <dbReference type="ARBA" id="ARBA00001974"/>
    </source>
</evidence>
<dbReference type="InterPro" id="IPR006311">
    <property type="entry name" value="TAT_signal"/>
</dbReference>
<evidence type="ECO:0000259" key="5">
    <source>
        <dbReference type="Pfam" id="PF00890"/>
    </source>
</evidence>
<dbReference type="PROSITE" id="PS51318">
    <property type="entry name" value="TAT"/>
    <property type="match status" value="1"/>
</dbReference>
<keyword evidence="7" id="KW-1185">Reference proteome</keyword>
<name>A0A7T7XLZ7_9SPIR</name>
<evidence type="ECO:0000256" key="2">
    <source>
        <dbReference type="ARBA" id="ARBA00022630"/>
    </source>
</evidence>
<dbReference type="Pfam" id="PF00890">
    <property type="entry name" value="FAD_binding_2"/>
    <property type="match status" value="1"/>
</dbReference>
<dbReference type="Proteomes" id="UP000595917">
    <property type="component" value="Chromosome"/>
</dbReference>
<dbReference type="Gene3D" id="3.50.50.60">
    <property type="entry name" value="FAD/NAD(P)-binding domain"/>
    <property type="match status" value="1"/>
</dbReference>
<dbReference type="SUPFAM" id="SSF56425">
    <property type="entry name" value="Succinate dehydrogenase/fumarate reductase flavoprotein, catalytic domain"/>
    <property type="match status" value="1"/>
</dbReference>
<dbReference type="InterPro" id="IPR027477">
    <property type="entry name" value="Succ_DH/fumarate_Rdtase_cat_sf"/>
</dbReference>
<dbReference type="GO" id="GO:0008202">
    <property type="term" value="P:steroid metabolic process"/>
    <property type="evidence" value="ECO:0007669"/>
    <property type="project" value="UniProtKB-ARBA"/>
</dbReference>
<evidence type="ECO:0000256" key="3">
    <source>
        <dbReference type="ARBA" id="ARBA00022827"/>
    </source>
</evidence>
<evidence type="ECO:0000313" key="6">
    <source>
        <dbReference type="EMBL" id="QQO08723.1"/>
    </source>
</evidence>
<accession>A0A7T7XLZ7</accession>
<feature type="domain" description="FAD-dependent oxidoreductase 2 FAD-binding" evidence="5">
    <location>
        <begin position="49"/>
        <end position="519"/>
    </location>
</feature>